<evidence type="ECO:0000313" key="2">
    <source>
        <dbReference type="EMBL" id="MDO6966728.1"/>
    </source>
</evidence>
<organism evidence="2 3">
    <name type="scientific">Rhizobium alvei</name>
    <dbReference type="NCBI Taxonomy" id="1132659"/>
    <lineage>
        <taxon>Bacteria</taxon>
        <taxon>Pseudomonadati</taxon>
        <taxon>Pseudomonadota</taxon>
        <taxon>Alphaproteobacteria</taxon>
        <taxon>Hyphomicrobiales</taxon>
        <taxon>Rhizobiaceae</taxon>
        <taxon>Rhizobium/Agrobacterium group</taxon>
        <taxon>Rhizobium</taxon>
    </lineage>
</organism>
<evidence type="ECO:0000313" key="3">
    <source>
        <dbReference type="Proteomes" id="UP001174932"/>
    </source>
</evidence>
<dbReference type="EMBL" id="JAUOZU010000020">
    <property type="protein sequence ID" value="MDO6966728.1"/>
    <property type="molecule type" value="Genomic_DNA"/>
</dbReference>
<feature type="region of interest" description="Disordered" evidence="1">
    <location>
        <begin position="1"/>
        <end position="22"/>
    </location>
</feature>
<feature type="compositionally biased region" description="Basic and acidic residues" evidence="1">
    <location>
        <begin position="13"/>
        <end position="22"/>
    </location>
</feature>
<reference evidence="2" key="2">
    <citation type="submission" date="2023-07" db="EMBL/GenBank/DDBJ databases">
        <authorList>
            <person name="Shen H."/>
        </authorList>
    </citation>
    <scope>NUCLEOTIDE SEQUENCE</scope>
    <source>
        <strain evidence="2">TNR-22</strain>
    </source>
</reference>
<proteinExistence type="predicted"/>
<evidence type="ECO:0000256" key="1">
    <source>
        <dbReference type="SAM" id="MobiDB-lite"/>
    </source>
</evidence>
<reference evidence="2" key="1">
    <citation type="journal article" date="2015" name="Int. J. Syst. Evol. Microbiol.">
        <title>Rhizobium alvei sp. nov., isolated from a freshwater river.</title>
        <authorList>
            <person name="Sheu S.Y."/>
            <person name="Huang H.W."/>
            <person name="Young C.C."/>
            <person name="Chen W.M."/>
        </authorList>
    </citation>
    <scope>NUCLEOTIDE SEQUENCE</scope>
    <source>
        <strain evidence="2">TNR-22</strain>
    </source>
</reference>
<protein>
    <submittedName>
        <fullName evidence="2">Uncharacterized protein</fullName>
    </submittedName>
</protein>
<accession>A0ABT8YTP6</accession>
<sequence>MAIDLLIDGKSQGARDGRSFDRIDPVTDARTILSRLGSGQLSGIEKQMSEMRVARAGHSSGDRCGGGSGQ</sequence>
<keyword evidence="3" id="KW-1185">Reference proteome</keyword>
<dbReference type="RefSeq" id="WP_304378653.1">
    <property type="nucleotide sequence ID" value="NZ_JAUOZU010000020.1"/>
</dbReference>
<name>A0ABT8YTP6_9HYPH</name>
<comment type="caution">
    <text evidence="2">The sequence shown here is derived from an EMBL/GenBank/DDBJ whole genome shotgun (WGS) entry which is preliminary data.</text>
</comment>
<gene>
    <name evidence="2" type="ORF">Q4481_22475</name>
</gene>
<dbReference type="Proteomes" id="UP001174932">
    <property type="component" value="Unassembled WGS sequence"/>
</dbReference>